<organism evidence="3 4">
    <name type="scientific">Nitratireductor basaltis</name>
    <dbReference type="NCBI Taxonomy" id="472175"/>
    <lineage>
        <taxon>Bacteria</taxon>
        <taxon>Pseudomonadati</taxon>
        <taxon>Pseudomonadota</taxon>
        <taxon>Alphaproteobacteria</taxon>
        <taxon>Hyphomicrobiales</taxon>
        <taxon>Phyllobacteriaceae</taxon>
        <taxon>Nitratireductor</taxon>
    </lineage>
</organism>
<keyword evidence="2" id="KW-0812">Transmembrane</keyword>
<dbReference type="InterPro" id="IPR010664">
    <property type="entry name" value="LipoPS_assembly_LptC-rel"/>
</dbReference>
<feature type="transmembrane region" description="Helical" evidence="2">
    <location>
        <begin position="41"/>
        <end position="60"/>
    </location>
</feature>
<gene>
    <name evidence="3" type="ORF">EL18_02449</name>
</gene>
<dbReference type="EMBL" id="JMQM01000001">
    <property type="protein sequence ID" value="KFB11401.1"/>
    <property type="molecule type" value="Genomic_DNA"/>
</dbReference>
<accession>A0A084UEL5</accession>
<dbReference type="PATRIC" id="fig|472175.3.peg.2441"/>
<dbReference type="OrthoDB" id="7873824at2"/>
<dbReference type="STRING" id="472175.EL18_02449"/>
<protein>
    <recommendedName>
        <fullName evidence="5">LPS export ABC transporter periplasmic protein LptC</fullName>
    </recommendedName>
</protein>
<evidence type="ECO:0008006" key="5">
    <source>
        <dbReference type="Google" id="ProtNLM"/>
    </source>
</evidence>
<dbReference type="Proteomes" id="UP000053675">
    <property type="component" value="Unassembled WGS sequence"/>
</dbReference>
<comment type="caution">
    <text evidence="3">The sequence shown here is derived from an EMBL/GenBank/DDBJ whole genome shotgun (WGS) entry which is preliminary data.</text>
</comment>
<name>A0A084UEL5_9HYPH</name>
<evidence type="ECO:0000256" key="1">
    <source>
        <dbReference type="SAM" id="MobiDB-lite"/>
    </source>
</evidence>
<keyword evidence="4" id="KW-1185">Reference proteome</keyword>
<dbReference type="AlphaFoldDB" id="A0A084UEL5"/>
<dbReference type="eggNOG" id="COG5375">
    <property type="taxonomic scope" value="Bacteria"/>
</dbReference>
<dbReference type="RefSeq" id="WP_051914092.1">
    <property type="nucleotide sequence ID" value="NZ_JMQM01000001.1"/>
</dbReference>
<evidence type="ECO:0000256" key="2">
    <source>
        <dbReference type="SAM" id="Phobius"/>
    </source>
</evidence>
<keyword evidence="2" id="KW-1133">Transmembrane helix</keyword>
<reference evidence="3 4" key="1">
    <citation type="submission" date="2014-05" db="EMBL/GenBank/DDBJ databases">
        <title>Draft Genome Sequence of Nitratireductor basaltis Strain UMTGB225, A Marine Bacterium Isolated from Green Barrel Tunicate.</title>
        <authorList>
            <person name="Gan H.Y."/>
        </authorList>
    </citation>
    <scope>NUCLEOTIDE SEQUENCE [LARGE SCALE GENOMIC DNA]</scope>
    <source>
        <strain evidence="3 4">UMTGB225</strain>
    </source>
</reference>
<dbReference type="Pfam" id="PF06835">
    <property type="entry name" value="LptC"/>
    <property type="match status" value="1"/>
</dbReference>
<sequence>MTAGHARTEHMRSDAIRRAERGERDFARAQAHSRRVRAMKWFLPAVASGCILLFVGYSMLSSVTGGDIDLGSATIKDGKLVMANPTLEGFTRNNLPYTMTAARARQEIGSETAAIDLEEITATVPFDDGDQAVITASEGRFDRSGNALTLNQTIELETTNGISARLESADVDVAKGSLKSDKPVEINMDGLSIRADRFSADDGGKVLVFEDRVRVIVDPQKVRRGGE</sequence>
<proteinExistence type="predicted"/>
<evidence type="ECO:0000313" key="3">
    <source>
        <dbReference type="EMBL" id="KFB11401.1"/>
    </source>
</evidence>
<dbReference type="Gene3D" id="2.60.450.10">
    <property type="entry name" value="Lipopolysaccharide (LPS) transport protein A like domain"/>
    <property type="match status" value="1"/>
</dbReference>
<feature type="region of interest" description="Disordered" evidence="1">
    <location>
        <begin position="1"/>
        <end position="20"/>
    </location>
</feature>
<keyword evidence="2" id="KW-0472">Membrane</keyword>
<evidence type="ECO:0000313" key="4">
    <source>
        <dbReference type="Proteomes" id="UP000053675"/>
    </source>
</evidence>